<proteinExistence type="predicted"/>
<protein>
    <recommendedName>
        <fullName evidence="2">NADP-dependent oxidoreductase domain-containing protein</fullName>
    </recommendedName>
</protein>
<organism evidence="4">
    <name type="scientific">Aureococcus anophagefferens</name>
    <name type="common">Harmful bloom alga</name>
    <dbReference type="NCBI Taxonomy" id="44056"/>
    <lineage>
        <taxon>Eukaryota</taxon>
        <taxon>Sar</taxon>
        <taxon>Stramenopiles</taxon>
        <taxon>Ochrophyta</taxon>
        <taxon>Pelagophyceae</taxon>
        <taxon>Pelagomonadales</taxon>
        <taxon>Pelagomonadaceae</taxon>
        <taxon>Aureococcus</taxon>
    </lineage>
</organism>
<reference evidence="3" key="1">
    <citation type="journal article" date="2011" name="Proc. Natl. Acad. Sci. U.S.A.">
        <title>Niche of harmful alga Aureococcus anophagefferens revealed through ecogenomics.</title>
        <authorList>
            <person name="Gobler C.J."/>
            <person name="Berry D.L."/>
            <person name="Dyhrman S.T."/>
            <person name="Wilhelm S.W."/>
            <person name="Salamov A."/>
            <person name="Lobanov A.V."/>
            <person name="Zhang Y."/>
            <person name="Collier J.L."/>
            <person name="Wurch L.L."/>
            <person name="Kustka A.B."/>
            <person name="Dill B.D."/>
            <person name="Shah M."/>
            <person name="VerBerkmoes N.C."/>
            <person name="Kuo A."/>
            <person name="Terry A."/>
            <person name="Pangilinan J."/>
            <person name="Lindquist E.A."/>
            <person name="Lucas S."/>
            <person name="Paulsen I.T."/>
            <person name="Hattenrath-Lehmann T.K."/>
            <person name="Talmage S.C."/>
            <person name="Walker E.A."/>
            <person name="Koch F."/>
            <person name="Burson A.M."/>
            <person name="Marcoval M.A."/>
            <person name="Tang Y.Z."/>
            <person name="Lecleir G.R."/>
            <person name="Coyne K.J."/>
            <person name="Berg G.M."/>
            <person name="Bertrand E.M."/>
            <person name="Saito M.A."/>
            <person name="Gladyshev V.N."/>
            <person name="Grigoriev I.V."/>
        </authorList>
    </citation>
    <scope>NUCLEOTIDE SEQUENCE [LARGE SCALE GENOMIC DNA]</scope>
    <source>
        <strain evidence="3">CCMP1984</strain>
    </source>
</reference>
<dbReference type="PANTHER" id="PTHR43147">
    <property type="entry name" value="PROTEIN TAS"/>
    <property type="match status" value="1"/>
</dbReference>
<accession>F0XWK6</accession>
<feature type="region of interest" description="Disordered" evidence="1">
    <location>
        <begin position="18"/>
        <end position="37"/>
    </location>
</feature>
<gene>
    <name evidence="3" type="ORF">AURANDRAFT_60861</name>
</gene>
<feature type="region of interest" description="Disordered" evidence="1">
    <location>
        <begin position="482"/>
        <end position="518"/>
    </location>
</feature>
<dbReference type="SUPFAM" id="SSF51430">
    <property type="entry name" value="NAD(P)-linked oxidoreductase"/>
    <property type="match status" value="1"/>
</dbReference>
<dbReference type="EMBL" id="GL833120">
    <property type="protein sequence ID" value="EGB12787.1"/>
    <property type="molecule type" value="Genomic_DNA"/>
</dbReference>
<dbReference type="AlphaFoldDB" id="F0XWK6"/>
<dbReference type="RefSeq" id="XP_009032428.1">
    <property type="nucleotide sequence ID" value="XM_009034180.1"/>
</dbReference>
<dbReference type="OrthoDB" id="204642at2759"/>
<dbReference type="eggNOG" id="KOG1575">
    <property type="taxonomic scope" value="Eukaryota"/>
</dbReference>
<feature type="domain" description="NADP-dependent oxidoreductase" evidence="2">
    <location>
        <begin position="86"/>
        <end position="410"/>
    </location>
</feature>
<dbReference type="InParanoid" id="F0XWK6"/>
<dbReference type="Proteomes" id="UP000002729">
    <property type="component" value="Unassembled WGS sequence"/>
</dbReference>
<name>F0XWK6_AURAN</name>
<keyword evidence="4" id="KW-1185">Reference proteome</keyword>
<dbReference type="Gene3D" id="3.20.20.100">
    <property type="entry name" value="NADP-dependent oxidoreductase domain"/>
    <property type="match status" value="1"/>
</dbReference>
<dbReference type="GeneID" id="20223205"/>
<dbReference type="Pfam" id="PF00248">
    <property type="entry name" value="Aldo_ket_red"/>
    <property type="match status" value="1"/>
</dbReference>
<dbReference type="PANTHER" id="PTHR43147:SF2">
    <property type="entry name" value="NADP-DEPENDENT OXIDOREDUCTASE DOMAIN-CONTAINING PROTEIN"/>
    <property type="match status" value="1"/>
</dbReference>
<evidence type="ECO:0000313" key="4">
    <source>
        <dbReference type="Proteomes" id="UP000002729"/>
    </source>
</evidence>
<dbReference type="KEGG" id="aaf:AURANDRAFT_60861"/>
<sequence length="645" mass="67303">MMKRQLDAASGDELLKRLKGTVGAPPPGDAPAAPSMAPAPGDAAALAALARAAAPAAAPRGAGGAAVPTFRVGSEEITRIVAGSCTWQLNSKDGARADDVARRACAAHTVVGIRTFDCGDIYAGVEELVGRFLATARGQSRALADSVRLHTKVVPDDEALVARQRCGGEAESADDARRRELALERCVEASVWRSANRLGVGRLDLVYLHWWDWSKEGFVGAVRALEAMKARGVVKDVGLTNVDVSRLRPLLEEEDGPEIACVQVNLSVIDHRPSSSGLCALCAAHGVRLLAHGSLAGGLLSDDWLGRDPPDYASLGPGVASNRVLVDEFGGWDRFQRVLRCLRAVADRHAAAPGPLTKVTVAMVAVAWTLKQTGVSAVVLGARNADHVKDAALAASSLDLSDGDLADVAAALGGAGVTGEVYDLERDARTDFYRLAGSGRMGSRDAPADRNSSRAASESQLVECARRLGQLHACYASSFPDPPDGVFDDASDDNGSKRARGAAGAAAAPAPGPGQWTSTSAYSNLASTQLRDVLRGFVSEIDCLPQDHSGGSRPEFGAPAPRVAALRTFAARMLASAEQAVFVEMRNKRQGGARRAPLRSYDDTTRDAANAAQHAFRARVLAACINGEAPAGVVGDAGHPNCTLS</sequence>
<dbReference type="InterPro" id="IPR023210">
    <property type="entry name" value="NADP_OxRdtase_dom"/>
</dbReference>
<evidence type="ECO:0000313" key="3">
    <source>
        <dbReference type="EMBL" id="EGB12787.1"/>
    </source>
</evidence>
<evidence type="ECO:0000259" key="2">
    <source>
        <dbReference type="Pfam" id="PF00248"/>
    </source>
</evidence>
<evidence type="ECO:0000256" key="1">
    <source>
        <dbReference type="SAM" id="MobiDB-lite"/>
    </source>
</evidence>
<dbReference type="InterPro" id="IPR036812">
    <property type="entry name" value="NAD(P)_OxRdtase_dom_sf"/>
</dbReference>